<dbReference type="AlphaFoldDB" id="A0A2W5MSI5"/>
<feature type="transmembrane region" description="Helical" evidence="1">
    <location>
        <begin position="98"/>
        <end position="118"/>
    </location>
</feature>
<reference evidence="2 3" key="1">
    <citation type="submission" date="2017-08" db="EMBL/GenBank/DDBJ databases">
        <title>Infants hospitalized years apart are colonized by the same room-sourced microbial strains.</title>
        <authorList>
            <person name="Brooks B."/>
            <person name="Olm M.R."/>
            <person name="Firek B.A."/>
            <person name="Baker R."/>
            <person name="Thomas B.C."/>
            <person name="Morowitz M.J."/>
            <person name="Banfield J.F."/>
        </authorList>
    </citation>
    <scope>NUCLEOTIDE SEQUENCE [LARGE SCALE GENOMIC DNA]</scope>
    <source>
        <strain evidence="2">S2_005_002_R2_29</strain>
    </source>
</reference>
<organism evidence="2 3">
    <name type="scientific">Micavibrio aeruginosavorus</name>
    <dbReference type="NCBI Taxonomy" id="349221"/>
    <lineage>
        <taxon>Bacteria</taxon>
        <taxon>Pseudomonadati</taxon>
        <taxon>Bdellovibrionota</taxon>
        <taxon>Bdellovibrionia</taxon>
        <taxon>Bdellovibrionales</taxon>
        <taxon>Pseudobdellovibrionaceae</taxon>
        <taxon>Micavibrio</taxon>
    </lineage>
</organism>
<keyword evidence="1" id="KW-0812">Transmembrane</keyword>
<evidence type="ECO:0000313" key="2">
    <source>
        <dbReference type="EMBL" id="PZQ44251.1"/>
    </source>
</evidence>
<dbReference type="Proteomes" id="UP000249417">
    <property type="component" value="Unassembled WGS sequence"/>
</dbReference>
<evidence type="ECO:0000256" key="1">
    <source>
        <dbReference type="SAM" id="Phobius"/>
    </source>
</evidence>
<keyword evidence="1" id="KW-0472">Membrane</keyword>
<proteinExistence type="predicted"/>
<name>A0A2W5MSI5_9BACT</name>
<dbReference type="EMBL" id="QFQB01000102">
    <property type="protein sequence ID" value="PZQ44251.1"/>
    <property type="molecule type" value="Genomic_DNA"/>
</dbReference>
<evidence type="ECO:0000313" key="3">
    <source>
        <dbReference type="Proteomes" id="UP000249417"/>
    </source>
</evidence>
<accession>A0A2W5MSI5</accession>
<comment type="caution">
    <text evidence="2">The sequence shown here is derived from an EMBL/GenBank/DDBJ whole genome shotgun (WGS) entry which is preliminary data.</text>
</comment>
<sequence length="200" mass="21426">MNYVQTHNHDFEYTSYGLAQDETPGMFREAVGLFQNSQDLQDAIRDLEGTAFPRQDISVMGSRSELEHIFGAREVDPRMAMDHAGTPRQAPTRPEEKTIGAAAAVGVGTYAGAMGLALASGAVAFPAIIGAAVIGGLGGGTLGAVLTKIMGDRATRNIQKQIEKGGLLLWVRTPDEDRELLAKLILRKRGASEVHVHSIM</sequence>
<feature type="transmembrane region" description="Helical" evidence="1">
    <location>
        <begin position="124"/>
        <end position="146"/>
    </location>
</feature>
<protein>
    <submittedName>
        <fullName evidence="2">Uncharacterized protein</fullName>
    </submittedName>
</protein>
<keyword evidence="1" id="KW-1133">Transmembrane helix</keyword>
<gene>
    <name evidence="2" type="ORF">DI551_10500</name>
</gene>